<dbReference type="InterPro" id="IPR013961">
    <property type="entry name" value="RAI1"/>
</dbReference>
<keyword evidence="6" id="KW-0378">Hydrolase</keyword>
<name>A0A8H7BN21_9FUNG</name>
<evidence type="ECO:0000256" key="2">
    <source>
        <dbReference type="ARBA" id="ARBA00006562"/>
    </source>
</evidence>
<keyword evidence="6" id="KW-0694">RNA-binding</keyword>
<comment type="catalytic activity">
    <reaction evidence="3">
        <text>a 5'-end (N(7)-methyl 5'-triphosphoguanosine)-ribonucleoside-ribonucleotide in mRNA + H2O = a (N(7)-methyl 5'-triphosphoguanosine)-nucleoside + a 5'-end phospho-ribonucleoside in mRNA + H(+)</text>
        <dbReference type="Rhea" id="RHEA:66928"/>
        <dbReference type="Rhea" id="RHEA-COMP:15692"/>
        <dbReference type="Rhea" id="RHEA-COMP:17313"/>
        <dbReference type="ChEBI" id="CHEBI:15377"/>
        <dbReference type="ChEBI" id="CHEBI:15378"/>
        <dbReference type="ChEBI" id="CHEBI:138282"/>
        <dbReference type="ChEBI" id="CHEBI:172876"/>
        <dbReference type="ChEBI" id="CHEBI:172877"/>
    </reaction>
    <physiologicalReaction direction="left-to-right" evidence="3">
        <dbReference type="Rhea" id="RHEA:66929"/>
    </physiologicalReaction>
</comment>
<dbReference type="GO" id="GO:0046872">
    <property type="term" value="F:metal ion binding"/>
    <property type="evidence" value="ECO:0007669"/>
    <property type="project" value="UniProtKB-KW"/>
</dbReference>
<keyword evidence="6" id="KW-0539">Nucleus</keyword>
<keyword evidence="6" id="KW-0540">Nuclease</keyword>
<evidence type="ECO:0000256" key="3">
    <source>
        <dbReference type="ARBA" id="ARBA00044676"/>
    </source>
</evidence>
<dbReference type="GO" id="GO:0004518">
    <property type="term" value="F:nuclease activity"/>
    <property type="evidence" value="ECO:0007669"/>
    <property type="project" value="UniProtKB-KW"/>
</dbReference>
<comment type="catalytic activity">
    <reaction evidence="5">
        <text>a 5'-end NAD(+)-phospho-ribonucleoside in mRNA + H2O = a 5'-end phospho-ribonucleoside in mRNA + NAD(+) + H(+)</text>
        <dbReference type="Rhea" id="RHEA:60880"/>
        <dbReference type="Rhea" id="RHEA-COMP:15692"/>
        <dbReference type="Rhea" id="RHEA-COMP:15698"/>
        <dbReference type="ChEBI" id="CHEBI:15377"/>
        <dbReference type="ChEBI" id="CHEBI:15378"/>
        <dbReference type="ChEBI" id="CHEBI:57540"/>
        <dbReference type="ChEBI" id="CHEBI:138282"/>
        <dbReference type="ChEBI" id="CHEBI:144029"/>
    </reaction>
    <physiologicalReaction direction="left-to-right" evidence="5">
        <dbReference type="Rhea" id="RHEA:60881"/>
    </physiologicalReaction>
</comment>
<evidence type="ECO:0000256" key="6">
    <source>
        <dbReference type="RuleBase" id="RU367113"/>
    </source>
</evidence>
<evidence type="ECO:0000313" key="8">
    <source>
        <dbReference type="EMBL" id="KAF7723121.1"/>
    </source>
</evidence>
<keyword evidence="6" id="KW-0479">Metal-binding</keyword>
<organism evidence="8 9">
    <name type="scientific">Apophysomyces ossiformis</name>
    <dbReference type="NCBI Taxonomy" id="679940"/>
    <lineage>
        <taxon>Eukaryota</taxon>
        <taxon>Fungi</taxon>
        <taxon>Fungi incertae sedis</taxon>
        <taxon>Mucoromycota</taxon>
        <taxon>Mucoromycotina</taxon>
        <taxon>Mucoromycetes</taxon>
        <taxon>Mucorales</taxon>
        <taxon>Mucorineae</taxon>
        <taxon>Mucoraceae</taxon>
        <taxon>Apophysomyces</taxon>
    </lineage>
</organism>
<comment type="catalytic activity">
    <reaction evidence="4">
        <text>a 5'-end triphospho-ribonucleoside in mRNA + H2O = a 5'-end phospho-ribonucleoside in mRNA + diphosphate + H(+)</text>
        <dbReference type="Rhea" id="RHEA:78683"/>
        <dbReference type="Rhea" id="RHEA-COMP:15692"/>
        <dbReference type="Rhea" id="RHEA-COMP:17164"/>
        <dbReference type="ChEBI" id="CHEBI:15377"/>
        <dbReference type="ChEBI" id="CHEBI:15378"/>
        <dbReference type="ChEBI" id="CHEBI:33019"/>
        <dbReference type="ChEBI" id="CHEBI:138282"/>
        <dbReference type="ChEBI" id="CHEBI:167618"/>
    </reaction>
    <physiologicalReaction direction="left-to-right" evidence="4">
        <dbReference type="Rhea" id="RHEA:78684"/>
    </physiologicalReaction>
</comment>
<evidence type="ECO:0000259" key="7">
    <source>
        <dbReference type="Pfam" id="PF08652"/>
    </source>
</evidence>
<comment type="function">
    <text evidence="6">Decapping enzyme for NAD-capped RNAs: specifically hydrolyzes the nicotinamide adenine dinucleotide (NAD) cap from a subset of RNAs by removing the entire NAD moiety from the 5'-end of an NAD-capped RNA.</text>
</comment>
<dbReference type="Proteomes" id="UP000605846">
    <property type="component" value="Unassembled WGS sequence"/>
</dbReference>
<comment type="cofactor">
    <cofactor evidence="1 6">
        <name>a divalent metal cation</name>
        <dbReference type="ChEBI" id="CHEBI:60240"/>
    </cofactor>
</comment>
<dbReference type="GO" id="GO:0005829">
    <property type="term" value="C:cytosol"/>
    <property type="evidence" value="ECO:0007669"/>
    <property type="project" value="TreeGrafter"/>
</dbReference>
<dbReference type="GO" id="GO:0000166">
    <property type="term" value="F:nucleotide binding"/>
    <property type="evidence" value="ECO:0007669"/>
    <property type="project" value="UniProtKB-KW"/>
</dbReference>
<evidence type="ECO:0000256" key="4">
    <source>
        <dbReference type="ARBA" id="ARBA00044692"/>
    </source>
</evidence>
<comment type="caution">
    <text evidence="8">The sequence shown here is derived from an EMBL/GenBank/DDBJ whole genome shotgun (WGS) entry which is preliminary data.</text>
</comment>
<dbReference type="OrthoDB" id="5853397at2759"/>
<comment type="similarity">
    <text evidence="2 6">Belongs to the DXO/Dom3Z family.</text>
</comment>
<proteinExistence type="inferred from homology"/>
<protein>
    <recommendedName>
        <fullName evidence="6">Decapping nuclease</fullName>
        <ecNumber evidence="6">3.6.1.-</ecNumber>
    </recommendedName>
</protein>
<dbReference type="PANTHER" id="PTHR12395">
    <property type="entry name" value="DOM-3 RELATED"/>
    <property type="match status" value="1"/>
</dbReference>
<dbReference type="AlphaFoldDB" id="A0A8H7BN21"/>
<evidence type="ECO:0000313" key="9">
    <source>
        <dbReference type="Proteomes" id="UP000605846"/>
    </source>
</evidence>
<sequence length="404" mass="47292">MSKTELACGITQQFESIQLNGDTKRWRYPVFSRDIYEGQILPYNEPCEITCFSSQNDKHVCFDDRELKYYYPPSETELSQGYVHHIKKNIFQEVHLDYLLDALTDLQSRSSDPNLTKADIVTWRGIISKIMCTPYQQGDPWEFRATRYDVKMKEKPKGTIYIEEQMTKSKRAFETNKSEHQSLMEYWGQKFESLATVSKPNPDKAELEQRAMKMVDASTMYCTVVKTKLGKTSLIMGAEIDCIEGTKPTKPEDVLSRYIELKTSRTIVSQRQKHNFDRHKLLKFWAQSYLIGVPRIVCGFRDDQGRIESLETFKTKEIPTMAPEISGLWKPEVCLNFANHVLQWIRLVVKEDDPTVTYFIEWKKPWTQLTITRERKYKAFLTQRFIDGETSSKCGGRRVRKTCH</sequence>
<dbReference type="GO" id="GO:0005634">
    <property type="term" value="C:nucleus"/>
    <property type="evidence" value="ECO:0007669"/>
    <property type="project" value="UniProtKB-SubCell"/>
</dbReference>
<dbReference type="EMBL" id="JABAYA010000163">
    <property type="protein sequence ID" value="KAF7723121.1"/>
    <property type="molecule type" value="Genomic_DNA"/>
</dbReference>
<comment type="subcellular location">
    <subcellularLocation>
        <location evidence="6">Nucleus</location>
    </subcellularLocation>
</comment>
<evidence type="ECO:0000256" key="1">
    <source>
        <dbReference type="ARBA" id="ARBA00001968"/>
    </source>
</evidence>
<reference evidence="8" key="1">
    <citation type="submission" date="2020-01" db="EMBL/GenBank/DDBJ databases">
        <title>Genome Sequencing of Three Apophysomyces-Like Fungal Strains Confirms a Novel Fungal Genus in the Mucoromycota with divergent Burkholderia-like Endosymbiotic Bacteria.</title>
        <authorList>
            <person name="Stajich J.E."/>
            <person name="Macias A.M."/>
            <person name="Carter-House D."/>
            <person name="Lovett B."/>
            <person name="Kasson L.R."/>
            <person name="Berry K."/>
            <person name="Grigoriev I."/>
            <person name="Chang Y."/>
            <person name="Spatafora J."/>
            <person name="Kasson M.T."/>
        </authorList>
    </citation>
    <scope>NUCLEOTIDE SEQUENCE</scope>
    <source>
        <strain evidence="8">NRRL A-21654</strain>
    </source>
</reference>
<dbReference type="PANTHER" id="PTHR12395:SF9">
    <property type="entry name" value="DECAPPING AND EXORIBONUCLEASE PROTEIN"/>
    <property type="match status" value="1"/>
</dbReference>
<dbReference type="GO" id="GO:0034353">
    <property type="term" value="F:mRNA 5'-diphosphatase activity"/>
    <property type="evidence" value="ECO:0007669"/>
    <property type="project" value="TreeGrafter"/>
</dbReference>
<dbReference type="EC" id="3.6.1.-" evidence="6"/>
<gene>
    <name evidence="8" type="primary">DOM3Z</name>
    <name evidence="8" type="ORF">EC973_002351</name>
</gene>
<feature type="domain" description="RAI1-like" evidence="7">
    <location>
        <begin position="45"/>
        <end position="385"/>
    </location>
</feature>
<dbReference type="GO" id="GO:0003723">
    <property type="term" value="F:RNA binding"/>
    <property type="evidence" value="ECO:0007669"/>
    <property type="project" value="UniProtKB-KW"/>
</dbReference>
<evidence type="ECO:0000256" key="5">
    <source>
        <dbReference type="ARBA" id="ARBA00048124"/>
    </source>
</evidence>
<dbReference type="Pfam" id="PF08652">
    <property type="entry name" value="RAI1"/>
    <property type="match status" value="1"/>
</dbReference>
<dbReference type="GO" id="GO:0000956">
    <property type="term" value="P:nuclear-transcribed mRNA catabolic process"/>
    <property type="evidence" value="ECO:0007669"/>
    <property type="project" value="TreeGrafter"/>
</dbReference>
<keyword evidence="6" id="KW-0547">Nucleotide-binding</keyword>
<dbReference type="InterPro" id="IPR039039">
    <property type="entry name" value="RAI1-like_fam"/>
</dbReference>
<keyword evidence="9" id="KW-1185">Reference proteome</keyword>
<dbReference type="GO" id="GO:0110155">
    <property type="term" value="P:NAD-cap decapping"/>
    <property type="evidence" value="ECO:0007669"/>
    <property type="project" value="TreeGrafter"/>
</dbReference>
<accession>A0A8H7BN21</accession>